<accession>A0ABW1YJ28</accession>
<dbReference type="Proteomes" id="UP001596425">
    <property type="component" value="Unassembled WGS sequence"/>
</dbReference>
<protein>
    <submittedName>
        <fullName evidence="1">EcsC family protein</fullName>
    </submittedName>
</protein>
<sequence>MKRLIFQCDGYVGELDASSLGSKVGIESVYLRSECMKKITQEAIMKTLDWAYGAAVAGGAGLDSASDMANDYMPKSDSESLRDRVDSLIRWQNLKSGTTGFLTGLGGLLTLPIAIPANISVVLFVQVRMVAAIALMGGYDVKDDRVKALVYACMAGNSAKDILKNAGIVFGQKMAESAIKNISGKTIVAINQKVGFRLLTKFGEKGIVNLGKAVPLIGGVIGAAFDSVATNAVGNIARDTFIPLETAAGQEEVEA</sequence>
<dbReference type="RefSeq" id="WP_377516585.1">
    <property type="nucleotide sequence ID" value="NZ_JBHSVR010000001.1"/>
</dbReference>
<dbReference type="InterPro" id="IPR024787">
    <property type="entry name" value="EcsC"/>
</dbReference>
<dbReference type="PANTHER" id="PTHR41260">
    <property type="entry name" value="PROTEIN ECSC"/>
    <property type="match status" value="1"/>
</dbReference>
<evidence type="ECO:0000313" key="1">
    <source>
        <dbReference type="EMBL" id="MFC6632025.1"/>
    </source>
</evidence>
<name>A0ABW1YJ28_9GAMM</name>
<dbReference type="EMBL" id="JBHSVR010000001">
    <property type="protein sequence ID" value="MFC6632025.1"/>
    <property type="molecule type" value="Genomic_DNA"/>
</dbReference>
<comment type="caution">
    <text evidence="1">The sequence shown here is derived from an EMBL/GenBank/DDBJ whole genome shotgun (WGS) entry which is preliminary data.</text>
</comment>
<dbReference type="Pfam" id="PF12787">
    <property type="entry name" value="EcsC"/>
    <property type="match status" value="1"/>
</dbReference>
<proteinExistence type="predicted"/>
<organism evidence="1 2">
    <name type="scientific">Microbulbifer taiwanensis</name>
    <dbReference type="NCBI Taxonomy" id="986746"/>
    <lineage>
        <taxon>Bacteria</taxon>
        <taxon>Pseudomonadati</taxon>
        <taxon>Pseudomonadota</taxon>
        <taxon>Gammaproteobacteria</taxon>
        <taxon>Cellvibrionales</taxon>
        <taxon>Microbulbiferaceae</taxon>
        <taxon>Microbulbifer</taxon>
    </lineage>
</organism>
<keyword evidence="2" id="KW-1185">Reference proteome</keyword>
<reference evidence="2" key="1">
    <citation type="journal article" date="2019" name="Int. J. Syst. Evol. Microbiol.">
        <title>The Global Catalogue of Microorganisms (GCM) 10K type strain sequencing project: providing services to taxonomists for standard genome sequencing and annotation.</title>
        <authorList>
            <consortium name="The Broad Institute Genomics Platform"/>
            <consortium name="The Broad Institute Genome Sequencing Center for Infectious Disease"/>
            <person name="Wu L."/>
            <person name="Ma J."/>
        </authorList>
    </citation>
    <scope>NUCLEOTIDE SEQUENCE [LARGE SCALE GENOMIC DNA]</scope>
    <source>
        <strain evidence="2">CGMCC 1.13718</strain>
    </source>
</reference>
<dbReference type="PANTHER" id="PTHR41260:SF1">
    <property type="entry name" value="PROTEIN ECSC"/>
    <property type="match status" value="1"/>
</dbReference>
<gene>
    <name evidence="1" type="ORF">ACFQBM_01960</name>
</gene>
<evidence type="ECO:0000313" key="2">
    <source>
        <dbReference type="Proteomes" id="UP001596425"/>
    </source>
</evidence>